<evidence type="ECO:0000256" key="1">
    <source>
        <dbReference type="SAM" id="SignalP"/>
    </source>
</evidence>
<evidence type="ECO:0000259" key="2">
    <source>
        <dbReference type="Pfam" id="PF13449"/>
    </source>
</evidence>
<keyword evidence="1" id="KW-0732">Signal</keyword>
<dbReference type="SUPFAM" id="SSF75011">
    <property type="entry name" value="3-carboxy-cis,cis-mucoante lactonizing enzyme"/>
    <property type="match status" value="1"/>
</dbReference>
<protein>
    <recommendedName>
        <fullName evidence="2">Phytase-like domain-containing protein</fullName>
    </recommendedName>
</protein>
<gene>
    <name evidence="3" type="ORF">HNP48_004306</name>
</gene>
<proteinExistence type="predicted"/>
<dbReference type="Proteomes" id="UP000575083">
    <property type="component" value="Unassembled WGS sequence"/>
</dbReference>
<dbReference type="Pfam" id="PF13449">
    <property type="entry name" value="Phytase-like"/>
    <property type="match status" value="1"/>
</dbReference>
<accession>A0A7X0PGN6</accession>
<name>A0A7X0PGN6_9BURK</name>
<comment type="caution">
    <text evidence="3">The sequence shown here is derived from an EMBL/GenBank/DDBJ whole genome shotgun (WGS) entry which is preliminary data.</text>
</comment>
<sequence>MTVLRSLWTLGAVCAATALLAACGGSDDNNSGERSVGSLRLIGQQILPRRMEYQGTVVGGISGIDYDEKSNQFILLSDDRTTSDSANAPRMYTVRLNYDTSSFSGVQFLSTFSMKQPNGAVYPKVPDPLVADPESVRIDRATGNYVWVSEGDRTLASGTTAARIIDPFIREIRPDGTHVREYQIPAMFRMSADNTGPRGNLAFEGIAFTPDNSRAAVLMEGALLQDGPASTTTAGSVSRITMFDRSTGAAVAQYAYPVDKVQAVPVPADQFTVSGATEILALSSTRFLVLERSFSVGVVGNQARLYEINTANATNVLATSALAGSSYTPVTKRLVLDFEALKAQLGGIANLEGITFGPKLANGRDSLVVVADDNFPTADSATDRNQYLVFEVLP</sequence>
<dbReference type="PROSITE" id="PS51257">
    <property type="entry name" value="PROKAR_LIPOPROTEIN"/>
    <property type="match status" value="1"/>
</dbReference>
<feature type="signal peptide" evidence="1">
    <location>
        <begin position="1"/>
        <end position="21"/>
    </location>
</feature>
<feature type="domain" description="Phytase-like" evidence="2">
    <location>
        <begin position="57"/>
        <end position="375"/>
    </location>
</feature>
<reference evidence="3 4" key="1">
    <citation type="submission" date="2020-08" db="EMBL/GenBank/DDBJ databases">
        <title>Functional genomics of gut bacteria from endangered species of beetles.</title>
        <authorList>
            <person name="Carlos-Shanley C."/>
        </authorList>
    </citation>
    <scope>NUCLEOTIDE SEQUENCE [LARGE SCALE GENOMIC DNA]</scope>
    <source>
        <strain evidence="3 4">S00198</strain>
    </source>
</reference>
<dbReference type="AlphaFoldDB" id="A0A7X0PGN6"/>
<dbReference type="PANTHER" id="PTHR37957:SF1">
    <property type="entry name" value="PHYTASE-LIKE DOMAIN-CONTAINING PROTEIN"/>
    <property type="match status" value="1"/>
</dbReference>
<dbReference type="EMBL" id="JACHLK010000009">
    <property type="protein sequence ID" value="MBB6561612.1"/>
    <property type="molecule type" value="Genomic_DNA"/>
</dbReference>
<evidence type="ECO:0000313" key="3">
    <source>
        <dbReference type="EMBL" id="MBB6561612.1"/>
    </source>
</evidence>
<dbReference type="PANTHER" id="PTHR37957">
    <property type="entry name" value="BLR7070 PROTEIN"/>
    <property type="match status" value="1"/>
</dbReference>
<keyword evidence="4" id="KW-1185">Reference proteome</keyword>
<evidence type="ECO:0000313" key="4">
    <source>
        <dbReference type="Proteomes" id="UP000575083"/>
    </source>
</evidence>
<feature type="chain" id="PRO_5030793134" description="Phytase-like domain-containing protein" evidence="1">
    <location>
        <begin position="22"/>
        <end position="394"/>
    </location>
</feature>
<dbReference type="RefSeq" id="WP_184860818.1">
    <property type="nucleotide sequence ID" value="NZ_JACHLK010000009.1"/>
</dbReference>
<organism evidence="3 4">
    <name type="scientific">Acidovorax soli</name>
    <dbReference type="NCBI Taxonomy" id="592050"/>
    <lineage>
        <taxon>Bacteria</taxon>
        <taxon>Pseudomonadati</taxon>
        <taxon>Pseudomonadota</taxon>
        <taxon>Betaproteobacteria</taxon>
        <taxon>Burkholderiales</taxon>
        <taxon>Comamonadaceae</taxon>
        <taxon>Acidovorax</taxon>
    </lineage>
</organism>
<dbReference type="InterPro" id="IPR027372">
    <property type="entry name" value="Phytase-like_dom"/>
</dbReference>